<dbReference type="PANTHER" id="PTHR10655">
    <property type="entry name" value="LYSOPHOSPHOLIPASE-RELATED"/>
    <property type="match status" value="1"/>
</dbReference>
<organism evidence="5 7">
    <name type="scientific">Trichoplusia ni</name>
    <name type="common">Cabbage looper</name>
    <dbReference type="NCBI Taxonomy" id="7111"/>
    <lineage>
        <taxon>Eukaryota</taxon>
        <taxon>Metazoa</taxon>
        <taxon>Ecdysozoa</taxon>
        <taxon>Arthropoda</taxon>
        <taxon>Hexapoda</taxon>
        <taxon>Insecta</taxon>
        <taxon>Pterygota</taxon>
        <taxon>Neoptera</taxon>
        <taxon>Endopterygota</taxon>
        <taxon>Lepidoptera</taxon>
        <taxon>Glossata</taxon>
        <taxon>Ditrysia</taxon>
        <taxon>Noctuoidea</taxon>
        <taxon>Noctuidae</taxon>
        <taxon>Plusiinae</taxon>
        <taxon>Trichoplusia</taxon>
    </lineage>
</organism>
<protein>
    <recommendedName>
        <fullName evidence="2">palmitoyl-protein hydrolase</fullName>
        <ecNumber evidence="2">3.1.2.22</ecNumber>
    </recommendedName>
</protein>
<dbReference type="Proteomes" id="UP000322000">
    <property type="component" value="Chromosome 5"/>
</dbReference>
<sequence>MSVSTNEINEIIKICNTIEDSSFWARITKSKLVLIGIYFNITDTMSRLGALHLTQHTGPKHTATVIFFHGSGSSGADMKEWVRLMVKSFSFPHIKVMYPTAPAQPYTPAGGQISNVWLDRAGISPNVPEILDSIANIEVEVKNLIKKEHDSGIPSNRIVVGGFSMGGTLSLHTAYRWDRNLAGAFVFSSFLNSNSIVYNELKNLSGVRLPPLLQLHGNIDELVDLSWGQDTFNVMKSLGVEGDFHILDRLGHSINKRGMILIKDWIEKHLPEI</sequence>
<dbReference type="InterPro" id="IPR050565">
    <property type="entry name" value="LYPA1-2/EST-like"/>
</dbReference>
<dbReference type="KEGG" id="tnl:113494019"/>
<evidence type="ECO:0000256" key="2">
    <source>
        <dbReference type="ARBA" id="ARBA00012423"/>
    </source>
</evidence>
<feature type="domain" description="Phospholipase/carboxylesterase/thioesterase" evidence="4">
    <location>
        <begin position="58"/>
        <end position="269"/>
    </location>
</feature>
<dbReference type="KEGG" id="tnl:113507880"/>
<evidence type="ECO:0000313" key="7">
    <source>
        <dbReference type="RefSeq" id="XP_026746600.1"/>
    </source>
</evidence>
<dbReference type="Gene3D" id="3.40.50.1820">
    <property type="entry name" value="alpha/beta hydrolase"/>
    <property type="match status" value="1"/>
</dbReference>
<dbReference type="InterPro" id="IPR003140">
    <property type="entry name" value="PLipase/COase/thioEstase"/>
</dbReference>
<evidence type="ECO:0000259" key="4">
    <source>
        <dbReference type="Pfam" id="PF02230"/>
    </source>
</evidence>
<evidence type="ECO:0000313" key="6">
    <source>
        <dbReference type="RefSeq" id="XP_026727935.1"/>
    </source>
</evidence>
<dbReference type="PANTHER" id="PTHR10655:SF17">
    <property type="entry name" value="LYSOPHOSPHOLIPASE-LIKE PROTEIN 1"/>
    <property type="match status" value="1"/>
</dbReference>
<dbReference type="GO" id="GO:0008474">
    <property type="term" value="F:palmitoyl-(protein) hydrolase activity"/>
    <property type="evidence" value="ECO:0007669"/>
    <property type="project" value="UniProtKB-EC"/>
</dbReference>
<proteinExistence type="inferred from homology"/>
<dbReference type="OrthoDB" id="2418081at2759"/>
<evidence type="ECO:0000313" key="5">
    <source>
        <dbReference type="Proteomes" id="UP000322000"/>
    </source>
</evidence>
<dbReference type="GeneID" id="113507880"/>
<comment type="similarity">
    <text evidence="1">Belongs to the AB hydrolase superfamily. AB hydrolase 2 family.</text>
</comment>
<dbReference type="EC" id="3.1.2.22" evidence="2"/>
<dbReference type="GO" id="GO:0052689">
    <property type="term" value="F:carboxylic ester hydrolase activity"/>
    <property type="evidence" value="ECO:0007669"/>
    <property type="project" value="TreeGrafter"/>
</dbReference>
<dbReference type="RefSeq" id="XP_026727935.1">
    <property type="nucleotide sequence ID" value="XM_026872134.1"/>
</dbReference>
<evidence type="ECO:0000256" key="1">
    <source>
        <dbReference type="ARBA" id="ARBA00006499"/>
    </source>
</evidence>
<dbReference type="SUPFAM" id="SSF53474">
    <property type="entry name" value="alpha/beta-Hydrolases"/>
    <property type="match status" value="1"/>
</dbReference>
<dbReference type="AlphaFoldDB" id="A0A7E5X0B0"/>
<dbReference type="RefSeq" id="XP_026746600.1">
    <property type="nucleotide sequence ID" value="XM_026890799.1"/>
</dbReference>
<reference evidence="6 7" key="1">
    <citation type="submission" date="2025-04" db="UniProtKB">
        <authorList>
            <consortium name="RefSeq"/>
        </authorList>
    </citation>
    <scope>IDENTIFICATION</scope>
</reference>
<keyword evidence="5" id="KW-1185">Reference proteome</keyword>
<accession>A0A7E5X0B0</accession>
<keyword evidence="3" id="KW-0378">Hydrolase</keyword>
<dbReference type="Pfam" id="PF02230">
    <property type="entry name" value="Abhydrolase_2"/>
    <property type="match status" value="1"/>
</dbReference>
<name>A0A7E5X0B0_TRINI</name>
<dbReference type="GO" id="GO:0005737">
    <property type="term" value="C:cytoplasm"/>
    <property type="evidence" value="ECO:0007669"/>
    <property type="project" value="TreeGrafter"/>
</dbReference>
<evidence type="ECO:0000256" key="3">
    <source>
        <dbReference type="ARBA" id="ARBA00022801"/>
    </source>
</evidence>
<gene>
    <name evidence="7" type="primary">LOC113507880</name>
    <name evidence="6" type="synonym">LOC113494019</name>
</gene>
<dbReference type="InterPro" id="IPR029058">
    <property type="entry name" value="AB_hydrolase_fold"/>
</dbReference>